<reference evidence="5" key="4">
    <citation type="submission" date="2022-01" db="UniProtKB">
        <authorList>
            <consortium name="EnsemblPlants"/>
        </authorList>
    </citation>
    <scope>IDENTIFICATION</scope>
    <source>
        <strain evidence="5">subsp. vulgare</strain>
    </source>
</reference>
<dbReference type="PANTHER" id="PTHR33144">
    <property type="entry name" value="OS10G0409366 PROTEIN-RELATED"/>
    <property type="match status" value="1"/>
</dbReference>
<feature type="region of interest" description="Disordered" evidence="1">
    <location>
        <begin position="497"/>
        <end position="604"/>
    </location>
</feature>
<dbReference type="Gramene" id="HORVU.MOREX.r3.2HG0191880.1">
    <property type="protein sequence ID" value="HORVU.MOREX.r3.2HG0191880.1"/>
    <property type="gene ID" value="HORVU.MOREX.r3.2HG0191880"/>
</dbReference>
<feature type="region of interest" description="Disordered" evidence="1">
    <location>
        <begin position="903"/>
        <end position="984"/>
    </location>
</feature>
<sequence length="1084" mass="120386">MAPPPLATAAAAEDTTELLEVRCAGCSETLEVERGLTEFVCPDCATPQSLPPELMPPPRRRALPLPRGAADARGARLPCGACGELLSVPVGLSRCTCPFCGAELVVDSARLRNYILTSAAAAVVPRSSASVPPVVAARERWQERPSYAMRAGLPQAEPDVRLIPPRRTQVERPGRLIHVHRDEQEYRDHVIDGEEIPVANETFANSSLQRNRPSLGPLLGRRIVGDEETHVFPQNEVKNHVSDQYSGYSVQPKRAKLARLHRVIHSEEMQDGPLNHEVYREARHTELIYEATATHRVGCSTGPQTPSIGERHMGTPTQIIQQVRKQNYHESHVEGSQIDCLDLDGVVHPPVNQVNHGEEASTEMIDKMLSRESTWPTGCSVGPNSVNVEKRKASTTNQVNQHMQKQQSDATRSEHTQKEHPDQAIHEPTTHLTNRETMYSFPIKETIARYSKQKKSKLVNPKTIAEKRHMESLNHNIQQADGQTSDTDSHEIQVDIERQSKANGMHDNTSTLKGREQVTPPNKLADLKQKNICTNDEIQKEQTEGNVSKQTSSWTQKKNRKGSIASSNEGLQLKRSKRLAKDSSSAMENKPLESESGDLQNFGHNVQVPADATDEESIEWVPLQQCPPSPDCEGSVASTDTDSVESGNDEDYVVSPNQSMSESDHPDIDRIVADHCPSTPSVHKAPQEISDELDDPDVTTTPLVPDMSDPEHFARNYLPLEVRRALAKGKKAGGRLCVKVWTLPKGVRIPVSLNTSGLPIGENAIMLINFLGALARDGVLAPLTYVSWTYIPKENKDVMWHIVKLKFDVDPSHELSLLRSIRNKWRIWKCHLKRKHYDPHITEEERLADRVPRVLKEQWQVLVAYWNTEKAKARSTVGKACRAKSTFISKTGSKSFARIFHEESRSGDPAVENSEGSAMGAERMASTRRHRCTVGPSPKDLQDKSASQAARAKRKAGDEASTLRKEAAVTEESRPKNSQENAVLEAARAKRKAEDEAAALRKKVIVMEESQKKLQEDLARVTDAMSAMQKMMSTGGLPNGLMGEPAMPPSFQQEQNEASSDDGLESYIVYSGLRHPSSHNRQTR</sequence>
<proteinExistence type="evidence at transcript level"/>
<dbReference type="Gramene" id="HORVU.MOREX.r2.2HG0159050.1">
    <property type="protein sequence ID" value="HORVU.MOREX.r2.2HG0159050.1"/>
    <property type="gene ID" value="HORVU.MOREX.r2.2HG0159050"/>
</dbReference>
<evidence type="ECO:0000313" key="6">
    <source>
        <dbReference type="Proteomes" id="UP000011116"/>
    </source>
</evidence>
<dbReference type="OrthoDB" id="772075at2759"/>
<dbReference type="Proteomes" id="UP000011116">
    <property type="component" value="Chromosome 2H"/>
</dbReference>
<dbReference type="GeneID" id="123427652"/>
<feature type="compositionally biased region" description="Polar residues" evidence="1">
    <location>
        <begin position="544"/>
        <end position="556"/>
    </location>
</feature>
<accession>F2EFK4</accession>
<feature type="region of interest" description="Disordered" evidence="1">
    <location>
        <begin position="392"/>
        <end position="434"/>
    </location>
</feature>
<dbReference type="EMBL" id="AK374930">
    <property type="protein sequence ID" value="BAK06126.1"/>
    <property type="molecule type" value="mRNA"/>
</dbReference>
<feature type="domain" description="FORGETTER1 second zinc ribbon" evidence="3">
    <location>
        <begin position="75"/>
        <end position="108"/>
    </location>
</feature>
<evidence type="ECO:0000259" key="2">
    <source>
        <dbReference type="Pfam" id="PF23547"/>
    </source>
</evidence>
<dbReference type="InterPro" id="IPR057025">
    <property type="entry name" value="Znr_FGT1_2"/>
</dbReference>
<dbReference type="InterPro" id="IPR057024">
    <property type="entry name" value="Znr_FGT1_1"/>
</dbReference>
<dbReference type="EnsemblPlants" id="HORVU.MOREX.r3.2HG0191880.1">
    <property type="protein sequence ID" value="HORVU.MOREX.r3.2HG0191880.1"/>
    <property type="gene ID" value="HORVU.MOREX.r3.2HG0191880"/>
</dbReference>
<gene>
    <name evidence="5" type="primary">LOC123427652</name>
</gene>
<organism evidence="4">
    <name type="scientific">Hordeum vulgare subsp. vulgare</name>
    <name type="common">Domesticated barley</name>
    <dbReference type="NCBI Taxonomy" id="112509"/>
    <lineage>
        <taxon>Eukaryota</taxon>
        <taxon>Viridiplantae</taxon>
        <taxon>Streptophyta</taxon>
        <taxon>Embryophyta</taxon>
        <taxon>Tracheophyta</taxon>
        <taxon>Spermatophyta</taxon>
        <taxon>Magnoliopsida</taxon>
        <taxon>Liliopsida</taxon>
        <taxon>Poales</taxon>
        <taxon>Poaceae</taxon>
        <taxon>BOP clade</taxon>
        <taxon>Pooideae</taxon>
        <taxon>Triticodae</taxon>
        <taxon>Triticeae</taxon>
        <taxon>Hordeinae</taxon>
        <taxon>Hordeum</taxon>
    </lineage>
</organism>
<feature type="compositionally biased region" description="Polar residues" evidence="1">
    <location>
        <begin position="394"/>
        <end position="410"/>
    </location>
</feature>
<dbReference type="Pfam" id="PF23548">
    <property type="entry name" value="Zn_ribbon_FGT1_2"/>
    <property type="match status" value="1"/>
</dbReference>
<evidence type="ECO:0000259" key="3">
    <source>
        <dbReference type="Pfam" id="PF23548"/>
    </source>
</evidence>
<feature type="region of interest" description="Disordered" evidence="1">
    <location>
        <begin position="622"/>
        <end position="665"/>
    </location>
</feature>
<feature type="compositionally biased region" description="Basic and acidic residues" evidence="1">
    <location>
        <begin position="411"/>
        <end position="429"/>
    </location>
</feature>
<reference evidence="5" key="3">
    <citation type="submission" date="2020-10" db="EMBL/GenBank/DDBJ databases">
        <authorList>
            <person name="Scholz U."/>
            <person name="Mascher M."/>
            <person name="Fiebig A."/>
        </authorList>
    </citation>
    <scope>NUCLEOTIDE SEQUENCE [LARGE SCALE GENOMIC DNA]</scope>
    <source>
        <strain evidence="5">cv. Morex</strain>
    </source>
</reference>
<dbReference type="KEGG" id="hvg:123427652"/>
<dbReference type="AlphaFoldDB" id="F2EFK4"/>
<keyword evidence="6" id="KW-1185">Reference proteome</keyword>
<evidence type="ECO:0000256" key="1">
    <source>
        <dbReference type="SAM" id="MobiDB-lite"/>
    </source>
</evidence>
<dbReference type="Pfam" id="PF23547">
    <property type="entry name" value="Zn_ribbon_FGT1_1"/>
    <property type="match status" value="1"/>
</dbReference>
<dbReference type="RefSeq" id="XP_044967678.1">
    <property type="nucleotide sequence ID" value="XM_045111743.1"/>
</dbReference>
<evidence type="ECO:0000313" key="5">
    <source>
        <dbReference type="EnsemblPlants" id="HORVU.MOREX.r3.2HG0191880.1"/>
    </source>
</evidence>
<dbReference type="PANTHER" id="PTHR33144:SF10">
    <property type="entry name" value="OS04G0609900 PROTEIN"/>
    <property type="match status" value="1"/>
</dbReference>
<reference evidence="4" key="1">
    <citation type="journal article" date="2011" name="Plant Physiol.">
        <title>Comprehensive sequence analysis of 24,783 barley full-length cDNAs derived from 12 clone libraries.</title>
        <authorList>
            <person name="Matsumoto T."/>
            <person name="Tanaka T."/>
            <person name="Sakai H."/>
            <person name="Amano N."/>
            <person name="Kanamori H."/>
            <person name="Kurita K."/>
            <person name="Kikuta A."/>
            <person name="Kamiya K."/>
            <person name="Yamamoto M."/>
            <person name="Ikawa H."/>
            <person name="Fujii N."/>
            <person name="Hori K."/>
            <person name="Itoh T."/>
            <person name="Sato K."/>
        </authorList>
    </citation>
    <scope>NUCLEOTIDE SEQUENCE</scope>
    <source>
        <tissue evidence="4">Flower</tissue>
    </source>
</reference>
<feature type="compositionally biased region" description="Basic and acidic residues" evidence="1">
    <location>
        <begin position="955"/>
        <end position="977"/>
    </location>
</feature>
<dbReference type="Pfam" id="PF03004">
    <property type="entry name" value="Transposase_24"/>
    <property type="match status" value="1"/>
</dbReference>
<protein>
    <submittedName>
        <fullName evidence="4">Predicted protein</fullName>
    </submittedName>
</protein>
<reference evidence="6" key="2">
    <citation type="journal article" date="2012" name="Nature">
        <title>A physical, genetic and functional sequence assembly of the barley genome.</title>
        <authorList>
            <consortium name="The International Barley Genome Sequencing Consortium"/>
            <person name="Mayer K.F."/>
            <person name="Waugh R."/>
            <person name="Brown J.W."/>
            <person name="Schulman A."/>
            <person name="Langridge P."/>
            <person name="Platzer M."/>
            <person name="Fincher G.B."/>
            <person name="Muehlbauer G.J."/>
            <person name="Sato K."/>
            <person name="Close T.J."/>
            <person name="Wise R.P."/>
            <person name="Stein N."/>
        </authorList>
    </citation>
    <scope>NUCLEOTIDE SEQUENCE [LARGE SCALE GENOMIC DNA]</scope>
    <source>
        <strain evidence="6">cv. Morex</strain>
    </source>
</reference>
<dbReference type="InterPro" id="IPR004252">
    <property type="entry name" value="Probable_transposase_24"/>
</dbReference>
<feature type="domain" description="FORGETTER1 first zinc ribbon" evidence="2">
    <location>
        <begin position="19"/>
        <end position="53"/>
    </location>
</feature>
<evidence type="ECO:0000313" key="4">
    <source>
        <dbReference type="EMBL" id="BAK06126.1"/>
    </source>
</evidence>
<name>F2EFK4_HORVV</name>
<feature type="region of interest" description="Disordered" evidence="1">
    <location>
        <begin position="1035"/>
        <end position="1084"/>
    </location>
</feature>
<feature type="compositionally biased region" description="Polar residues" evidence="1">
    <location>
        <begin position="636"/>
        <end position="646"/>
    </location>
</feature>